<protein>
    <submittedName>
        <fullName evidence="1">Uncharacterized protein</fullName>
    </submittedName>
</protein>
<reference evidence="1 2" key="1">
    <citation type="journal article" date="2024" name="G3 (Bethesda)">
        <title>Genome assembly of Hibiscus sabdariffa L. provides insights into metabolisms of medicinal natural products.</title>
        <authorList>
            <person name="Kim T."/>
        </authorList>
    </citation>
    <scope>NUCLEOTIDE SEQUENCE [LARGE SCALE GENOMIC DNA]</scope>
    <source>
        <strain evidence="1">TK-2024</strain>
        <tissue evidence="1">Old leaves</tissue>
    </source>
</reference>
<dbReference type="EMBL" id="JBBPBM010000001">
    <property type="protein sequence ID" value="KAK8600039.1"/>
    <property type="molecule type" value="Genomic_DNA"/>
</dbReference>
<gene>
    <name evidence="1" type="ORF">V6N12_049899</name>
</gene>
<organism evidence="1 2">
    <name type="scientific">Hibiscus sabdariffa</name>
    <name type="common">roselle</name>
    <dbReference type="NCBI Taxonomy" id="183260"/>
    <lineage>
        <taxon>Eukaryota</taxon>
        <taxon>Viridiplantae</taxon>
        <taxon>Streptophyta</taxon>
        <taxon>Embryophyta</taxon>
        <taxon>Tracheophyta</taxon>
        <taxon>Spermatophyta</taxon>
        <taxon>Magnoliopsida</taxon>
        <taxon>eudicotyledons</taxon>
        <taxon>Gunneridae</taxon>
        <taxon>Pentapetalae</taxon>
        <taxon>rosids</taxon>
        <taxon>malvids</taxon>
        <taxon>Malvales</taxon>
        <taxon>Malvaceae</taxon>
        <taxon>Malvoideae</taxon>
        <taxon>Hibiscus</taxon>
    </lineage>
</organism>
<accession>A0ABR2GAX0</accession>
<sequence length="106" mass="12315">MYLSEKPPARDMIIEVTTNGDLPHHHPPPQHQQQMIQRHRRWKRGLRHSEIDKLRFRFKFGTWEFGREVEEIIILGGIKIGYSDTGAGIGSSRVEKLRLRGGNLGF</sequence>
<evidence type="ECO:0000313" key="1">
    <source>
        <dbReference type="EMBL" id="KAK8600039.1"/>
    </source>
</evidence>
<comment type="caution">
    <text evidence="1">The sequence shown here is derived from an EMBL/GenBank/DDBJ whole genome shotgun (WGS) entry which is preliminary data.</text>
</comment>
<keyword evidence="2" id="KW-1185">Reference proteome</keyword>
<dbReference type="Proteomes" id="UP001472677">
    <property type="component" value="Unassembled WGS sequence"/>
</dbReference>
<evidence type="ECO:0000313" key="2">
    <source>
        <dbReference type="Proteomes" id="UP001472677"/>
    </source>
</evidence>
<name>A0ABR2GAX0_9ROSI</name>
<proteinExistence type="predicted"/>